<dbReference type="EMBL" id="VDFY01000314">
    <property type="protein sequence ID" value="TNH21089.1"/>
    <property type="molecule type" value="Genomic_DNA"/>
</dbReference>
<accession>A0A5C4Q7T2</accession>
<protein>
    <submittedName>
        <fullName evidence="2">Suppressor of fused domain protein</fullName>
    </submittedName>
</protein>
<evidence type="ECO:0000313" key="2">
    <source>
        <dbReference type="EMBL" id="TNH21089.1"/>
    </source>
</evidence>
<name>A0A5C4Q7T2_9ACTN</name>
<comment type="caution">
    <text evidence="2">The sequence shown here is derived from an EMBL/GenBank/DDBJ whole genome shotgun (WGS) entry which is preliminary data.</text>
</comment>
<dbReference type="OrthoDB" id="1249375at2"/>
<dbReference type="AlphaFoldDB" id="A0A5C4Q7T2"/>
<organism evidence="2 3">
    <name type="scientific">Micromonospora orduensis</name>
    <dbReference type="NCBI Taxonomy" id="1420891"/>
    <lineage>
        <taxon>Bacteria</taxon>
        <taxon>Bacillati</taxon>
        <taxon>Actinomycetota</taxon>
        <taxon>Actinomycetes</taxon>
        <taxon>Micromonosporales</taxon>
        <taxon>Micromonosporaceae</taxon>
        <taxon>Micromonospora</taxon>
    </lineage>
</organism>
<sequence>MIEHVADLVEHLERFLGPIQGGTPGGGSTPAGVQVIRFGADAPFTGVTTWATLGLSNHHLGQQGGGGLHQELLIHLPNARQPSNTAGVLFQVAGELIERGRGLARGEVIGPRGRVFPQTEMTALAATTPAYLPDSFAVCDTPAAPTVLTWLVPLTQAEAQFAHVHGWPALEDIFVAQNPDLTDLGRMSVQLRDVP</sequence>
<keyword evidence="3" id="KW-1185">Reference proteome</keyword>
<evidence type="ECO:0000259" key="1">
    <source>
        <dbReference type="Pfam" id="PF05076"/>
    </source>
</evidence>
<reference evidence="2 3" key="1">
    <citation type="submission" date="2019-06" db="EMBL/GenBank/DDBJ databases">
        <title>Micromonospora ordensis sp. nov., isolated from deep marine sediment.</title>
        <authorList>
            <person name="Veyisoglu A."/>
            <person name="Carro L."/>
            <person name="Klenk H.-P."/>
            <person name="Sahin N."/>
        </authorList>
    </citation>
    <scope>NUCLEOTIDE SEQUENCE [LARGE SCALE GENOMIC DNA]</scope>
    <source>
        <strain evidence="2 3">S2509</strain>
    </source>
</reference>
<feature type="domain" description="Suppressor of fused-like" evidence="1">
    <location>
        <begin position="32"/>
        <end position="186"/>
    </location>
</feature>
<dbReference type="InterPro" id="IPR020941">
    <property type="entry name" value="SUFU-like_domain"/>
</dbReference>
<gene>
    <name evidence="2" type="ORF">FHG89_32365</name>
</gene>
<dbReference type="Proteomes" id="UP000306145">
    <property type="component" value="Unassembled WGS sequence"/>
</dbReference>
<proteinExistence type="predicted"/>
<dbReference type="Pfam" id="PF05076">
    <property type="entry name" value="SUFU"/>
    <property type="match status" value="1"/>
</dbReference>
<evidence type="ECO:0000313" key="3">
    <source>
        <dbReference type="Proteomes" id="UP000306145"/>
    </source>
</evidence>